<dbReference type="EMBL" id="ML213543">
    <property type="protein sequence ID" value="TFK45428.1"/>
    <property type="molecule type" value="Genomic_DNA"/>
</dbReference>
<dbReference type="STRING" id="5364.A0A5C3MN21"/>
<dbReference type="GO" id="GO:0003676">
    <property type="term" value="F:nucleic acid binding"/>
    <property type="evidence" value="ECO:0007669"/>
    <property type="project" value="InterPro"/>
</dbReference>
<feature type="non-terminal residue" evidence="1">
    <location>
        <position position="70"/>
    </location>
</feature>
<sequence>PDTNIIEALWDHLKRKLREHDPQLASLDELWAIVQEEWYRIDRAVIDKLYASLPNWVAALKRAKGGHTEY</sequence>
<keyword evidence="2" id="KW-1185">Reference proteome</keyword>
<evidence type="ECO:0000313" key="2">
    <source>
        <dbReference type="Proteomes" id="UP000305948"/>
    </source>
</evidence>
<dbReference type="InterPro" id="IPR036397">
    <property type="entry name" value="RNaseH_sf"/>
</dbReference>
<dbReference type="Gene3D" id="3.30.420.10">
    <property type="entry name" value="Ribonuclease H-like superfamily/Ribonuclease H"/>
    <property type="match status" value="1"/>
</dbReference>
<reference evidence="1 2" key="1">
    <citation type="journal article" date="2019" name="Nat. Ecol. Evol.">
        <title>Megaphylogeny resolves global patterns of mushroom evolution.</title>
        <authorList>
            <person name="Varga T."/>
            <person name="Krizsan K."/>
            <person name="Foldi C."/>
            <person name="Dima B."/>
            <person name="Sanchez-Garcia M."/>
            <person name="Sanchez-Ramirez S."/>
            <person name="Szollosi G.J."/>
            <person name="Szarkandi J.G."/>
            <person name="Papp V."/>
            <person name="Albert L."/>
            <person name="Andreopoulos W."/>
            <person name="Angelini C."/>
            <person name="Antonin V."/>
            <person name="Barry K.W."/>
            <person name="Bougher N.L."/>
            <person name="Buchanan P."/>
            <person name="Buyck B."/>
            <person name="Bense V."/>
            <person name="Catcheside P."/>
            <person name="Chovatia M."/>
            <person name="Cooper J."/>
            <person name="Damon W."/>
            <person name="Desjardin D."/>
            <person name="Finy P."/>
            <person name="Geml J."/>
            <person name="Haridas S."/>
            <person name="Hughes K."/>
            <person name="Justo A."/>
            <person name="Karasinski D."/>
            <person name="Kautmanova I."/>
            <person name="Kiss B."/>
            <person name="Kocsube S."/>
            <person name="Kotiranta H."/>
            <person name="LaButti K.M."/>
            <person name="Lechner B.E."/>
            <person name="Liimatainen K."/>
            <person name="Lipzen A."/>
            <person name="Lukacs Z."/>
            <person name="Mihaltcheva S."/>
            <person name="Morgado L.N."/>
            <person name="Niskanen T."/>
            <person name="Noordeloos M.E."/>
            <person name="Ohm R.A."/>
            <person name="Ortiz-Santana B."/>
            <person name="Ovrebo C."/>
            <person name="Racz N."/>
            <person name="Riley R."/>
            <person name="Savchenko A."/>
            <person name="Shiryaev A."/>
            <person name="Soop K."/>
            <person name="Spirin V."/>
            <person name="Szebenyi C."/>
            <person name="Tomsovsky M."/>
            <person name="Tulloss R.E."/>
            <person name="Uehling J."/>
            <person name="Grigoriev I.V."/>
            <person name="Vagvolgyi C."/>
            <person name="Papp T."/>
            <person name="Martin F.M."/>
            <person name="Miettinen O."/>
            <person name="Hibbett D.S."/>
            <person name="Nagy L.G."/>
        </authorList>
    </citation>
    <scope>NUCLEOTIDE SEQUENCE [LARGE SCALE GENOMIC DNA]</scope>
    <source>
        <strain evidence="1 2">OMC1185</strain>
    </source>
</reference>
<evidence type="ECO:0000313" key="1">
    <source>
        <dbReference type="EMBL" id="TFK45428.1"/>
    </source>
</evidence>
<feature type="non-terminal residue" evidence="1">
    <location>
        <position position="1"/>
    </location>
</feature>
<proteinExistence type="predicted"/>
<dbReference type="AlphaFoldDB" id="A0A5C3MN21"/>
<organism evidence="1 2">
    <name type="scientific">Heliocybe sulcata</name>
    <dbReference type="NCBI Taxonomy" id="5364"/>
    <lineage>
        <taxon>Eukaryota</taxon>
        <taxon>Fungi</taxon>
        <taxon>Dikarya</taxon>
        <taxon>Basidiomycota</taxon>
        <taxon>Agaricomycotina</taxon>
        <taxon>Agaricomycetes</taxon>
        <taxon>Gloeophyllales</taxon>
        <taxon>Gloeophyllaceae</taxon>
        <taxon>Heliocybe</taxon>
    </lineage>
</organism>
<evidence type="ECO:0008006" key="3">
    <source>
        <dbReference type="Google" id="ProtNLM"/>
    </source>
</evidence>
<protein>
    <recommendedName>
        <fullName evidence="3">Tc1-like transposase DDE domain-containing protein</fullName>
    </recommendedName>
</protein>
<dbReference type="Proteomes" id="UP000305948">
    <property type="component" value="Unassembled WGS sequence"/>
</dbReference>
<gene>
    <name evidence="1" type="ORF">OE88DRAFT_1594699</name>
</gene>
<name>A0A5C3MN21_9AGAM</name>
<dbReference type="OrthoDB" id="3226274at2759"/>
<accession>A0A5C3MN21</accession>